<reference evidence="2" key="1">
    <citation type="submission" date="2024-05" db="EMBL/GenBank/DDBJ databases">
        <title>Pontimicrobium maritimus sp. nov., isolated form sea water.</title>
        <authorList>
            <person name="Muhammad N."/>
            <person name="Vuong T.Q."/>
            <person name="Han H.L."/>
            <person name="Kim S.-G."/>
        </authorList>
    </citation>
    <scope>NUCLEOTIDE SEQUENCE</scope>
    <source>
        <strain evidence="2">SW4</strain>
    </source>
</reference>
<accession>A0AAU7BTG0</accession>
<keyword evidence="1" id="KW-0812">Transmembrane</keyword>
<dbReference type="AlphaFoldDB" id="A0AAU7BTG0"/>
<name>A0AAU7BTG0_9FLAO</name>
<organism evidence="2">
    <name type="scientific">Pontimicrobium sp. SW4</name>
    <dbReference type="NCBI Taxonomy" id="3153519"/>
    <lineage>
        <taxon>Bacteria</taxon>
        <taxon>Pseudomonadati</taxon>
        <taxon>Bacteroidota</taxon>
        <taxon>Flavobacteriia</taxon>
        <taxon>Flavobacteriales</taxon>
        <taxon>Flavobacteriaceae</taxon>
        <taxon>Pontimicrobium</taxon>
    </lineage>
</organism>
<dbReference type="RefSeq" id="WP_347923679.1">
    <property type="nucleotide sequence ID" value="NZ_CP157199.1"/>
</dbReference>
<feature type="transmembrane region" description="Helical" evidence="1">
    <location>
        <begin position="96"/>
        <end position="116"/>
    </location>
</feature>
<evidence type="ECO:0000313" key="2">
    <source>
        <dbReference type="EMBL" id="XBG61260.1"/>
    </source>
</evidence>
<evidence type="ECO:0000256" key="1">
    <source>
        <dbReference type="SAM" id="Phobius"/>
    </source>
</evidence>
<gene>
    <name evidence="2" type="ORF">ABGB03_15510</name>
</gene>
<keyword evidence="1" id="KW-0472">Membrane</keyword>
<evidence type="ECO:0008006" key="3">
    <source>
        <dbReference type="Google" id="ProtNLM"/>
    </source>
</evidence>
<protein>
    <recommendedName>
        <fullName evidence="3">Glycine zipper family protein</fullName>
    </recommendedName>
</protein>
<proteinExistence type="predicted"/>
<sequence length="155" mass="17312">MMNINNASELLNTLLSQTDRKSEKKVYNCFIRALSSLEKRDLTENQSRLIQEKLSSLNLKTTTENQKKYYKQKLSEFKAFLKNEFSFTTEKYYTELGMIYGMSLGTGIGLSIGTAISPSLGISIGLSIGIGVGMLLGMMYGARKDAEAKRQGRVI</sequence>
<feature type="transmembrane region" description="Helical" evidence="1">
    <location>
        <begin position="122"/>
        <end position="142"/>
    </location>
</feature>
<keyword evidence="1" id="KW-1133">Transmembrane helix</keyword>
<dbReference type="EMBL" id="CP157199">
    <property type="protein sequence ID" value="XBG61260.1"/>
    <property type="molecule type" value="Genomic_DNA"/>
</dbReference>